<dbReference type="STRING" id="360910.BAV1282"/>
<keyword evidence="3" id="KW-1185">Reference proteome</keyword>
<dbReference type="Proteomes" id="UP000001977">
    <property type="component" value="Chromosome"/>
</dbReference>
<dbReference type="KEGG" id="bav:BAV1282"/>
<evidence type="ECO:0000256" key="1">
    <source>
        <dbReference type="SAM" id="MobiDB-lite"/>
    </source>
</evidence>
<gene>
    <name evidence="2" type="ordered locus">BAV1282</name>
</gene>
<dbReference type="AlphaFoldDB" id="Q2L300"/>
<name>Q2L300_BORA1</name>
<evidence type="ECO:0000313" key="3">
    <source>
        <dbReference type="Proteomes" id="UP000001977"/>
    </source>
</evidence>
<dbReference type="HOGENOM" id="CLU_2178739_0_0_4"/>
<dbReference type="RefSeq" id="WP_012416962.1">
    <property type="nucleotide sequence ID" value="NC_010645.1"/>
</dbReference>
<sequence>MTPNTKQTVLTDPLRAAIQLLTAEANELRECCTMHSEDWADEPEAKAAYDRILAVVAGLEAMRKEGAKGAIGISISNLAESPQVNSLEFGGIKPKQHPAPTGIVSDEHC</sequence>
<feature type="region of interest" description="Disordered" evidence="1">
    <location>
        <begin position="89"/>
        <end position="109"/>
    </location>
</feature>
<reference evidence="2 3" key="1">
    <citation type="journal article" date="2006" name="J. Bacteriol.">
        <title>Comparison of the genome sequence of the poultry pathogen Bordetella avium with those of B. bronchiseptica, B. pertussis, and B. parapertussis reveals extensive diversity in surface structures associated with host interaction.</title>
        <authorList>
            <person name="Sebaihia M."/>
            <person name="Preston A."/>
            <person name="Maskell D.J."/>
            <person name="Kuzmiak H."/>
            <person name="Connell T.D."/>
            <person name="King N.D."/>
            <person name="Orndorff P.E."/>
            <person name="Miyamoto D.M."/>
            <person name="Thomson N.R."/>
            <person name="Harris D."/>
            <person name="Goble A."/>
            <person name="Lord A."/>
            <person name="Murphy L."/>
            <person name="Quail M.A."/>
            <person name="Rutter S."/>
            <person name="Squares R."/>
            <person name="Squares S."/>
            <person name="Woodward J."/>
            <person name="Parkhill J."/>
            <person name="Temple L.M."/>
        </authorList>
    </citation>
    <scope>NUCLEOTIDE SEQUENCE [LARGE SCALE GENOMIC DNA]</scope>
    <source>
        <strain evidence="2 3">197N</strain>
    </source>
</reference>
<dbReference type="EMBL" id="AM167904">
    <property type="protein sequence ID" value="CAJ48889.1"/>
    <property type="molecule type" value="Genomic_DNA"/>
</dbReference>
<dbReference type="OrthoDB" id="8644161at2"/>
<evidence type="ECO:0000313" key="2">
    <source>
        <dbReference type="EMBL" id="CAJ48889.1"/>
    </source>
</evidence>
<protein>
    <submittedName>
        <fullName evidence="2">Phage protein</fullName>
    </submittedName>
</protein>
<proteinExistence type="predicted"/>
<accession>Q2L300</accession>
<organism evidence="2 3">
    <name type="scientific">Bordetella avium (strain 197N)</name>
    <dbReference type="NCBI Taxonomy" id="360910"/>
    <lineage>
        <taxon>Bacteria</taxon>
        <taxon>Pseudomonadati</taxon>
        <taxon>Pseudomonadota</taxon>
        <taxon>Betaproteobacteria</taxon>
        <taxon>Burkholderiales</taxon>
        <taxon>Alcaligenaceae</taxon>
        <taxon>Bordetella</taxon>
    </lineage>
</organism>